<dbReference type="AlphaFoldDB" id="A0A3P9ADT8"/>
<dbReference type="CDD" id="cd00063">
    <property type="entry name" value="FN3"/>
    <property type="match status" value="2"/>
</dbReference>
<dbReference type="OrthoDB" id="6060011at2759"/>
<keyword evidence="1" id="KW-0732">Signal</keyword>
<dbReference type="InParanoid" id="A0A3P9ADT8"/>
<evidence type="ECO:0000259" key="3">
    <source>
        <dbReference type="PROSITE" id="PS51390"/>
    </source>
</evidence>
<dbReference type="Gene3D" id="4.10.75.10">
    <property type="entry name" value="Elafin-like"/>
    <property type="match status" value="1"/>
</dbReference>
<dbReference type="Gene3D" id="2.60.40.10">
    <property type="entry name" value="Immunoglobulins"/>
    <property type="match status" value="3"/>
</dbReference>
<dbReference type="Bgee" id="ENSELUG00000018865">
    <property type="expression patterns" value="Expressed in pharyngeal gill and 9 other cell types or tissues"/>
</dbReference>
<dbReference type="SUPFAM" id="SSF57256">
    <property type="entry name" value="Elafin-like"/>
    <property type="match status" value="1"/>
</dbReference>
<organism evidence="4 5">
    <name type="scientific">Esox lucius</name>
    <name type="common">Northern pike</name>
    <dbReference type="NCBI Taxonomy" id="8010"/>
    <lineage>
        <taxon>Eukaryota</taxon>
        <taxon>Metazoa</taxon>
        <taxon>Chordata</taxon>
        <taxon>Craniata</taxon>
        <taxon>Vertebrata</taxon>
        <taxon>Euteleostomi</taxon>
        <taxon>Actinopterygii</taxon>
        <taxon>Neopterygii</taxon>
        <taxon>Teleostei</taxon>
        <taxon>Protacanthopterygii</taxon>
        <taxon>Esociformes</taxon>
        <taxon>Esocidae</taxon>
        <taxon>Esox</taxon>
    </lineage>
</organism>
<reference evidence="4" key="4">
    <citation type="submission" date="2025-09" db="UniProtKB">
        <authorList>
            <consortium name="Ensembl"/>
        </authorList>
    </citation>
    <scope>IDENTIFICATION</scope>
</reference>
<dbReference type="Ensembl" id="ENSELUT00000029690.3">
    <property type="protein sequence ID" value="ENSELUP00000038865.3"/>
    <property type="gene ID" value="ENSELUG00000018865.3"/>
</dbReference>
<evidence type="ECO:0008006" key="6">
    <source>
        <dbReference type="Google" id="ProtNLM"/>
    </source>
</evidence>
<dbReference type="GO" id="GO:0048922">
    <property type="term" value="P:posterior lateral line neuromast deposition"/>
    <property type="evidence" value="ECO:0007669"/>
    <property type="project" value="Ensembl"/>
</dbReference>
<dbReference type="GO" id="GO:0009986">
    <property type="term" value="C:cell surface"/>
    <property type="evidence" value="ECO:0007669"/>
    <property type="project" value="TreeGrafter"/>
</dbReference>
<dbReference type="GO" id="GO:0030414">
    <property type="term" value="F:peptidase inhibitor activity"/>
    <property type="evidence" value="ECO:0007669"/>
    <property type="project" value="InterPro"/>
</dbReference>
<dbReference type="SUPFAM" id="SSF49265">
    <property type="entry name" value="Fibronectin type III"/>
    <property type="match status" value="2"/>
</dbReference>
<feature type="domain" description="WAP" evidence="3">
    <location>
        <begin position="112"/>
        <end position="161"/>
    </location>
</feature>
<dbReference type="GO" id="GO:0030182">
    <property type="term" value="P:neuron differentiation"/>
    <property type="evidence" value="ECO:0007669"/>
    <property type="project" value="TreeGrafter"/>
</dbReference>
<reference evidence="5" key="1">
    <citation type="journal article" date="2014" name="PLoS ONE">
        <title>The genome and linkage map of the northern pike (Esox lucius): conserved synteny revealed between the salmonid sister group and the Neoteleostei.</title>
        <authorList>
            <person name="Rondeau E.B."/>
            <person name="Minkley D.R."/>
            <person name="Leong J.S."/>
            <person name="Messmer A.M."/>
            <person name="Jantzen J.R."/>
            <person name="von Schalburg K.R."/>
            <person name="Lemon C."/>
            <person name="Bird N.H."/>
            <person name="Koop B.F."/>
        </authorList>
    </citation>
    <scope>NUCLEOTIDE SEQUENCE</scope>
</reference>
<dbReference type="InterPro" id="IPR040957">
    <property type="entry name" value="Anosmin-1_Cys_box"/>
</dbReference>
<dbReference type="KEGG" id="els:105011985"/>
<feature type="domain" description="Fibronectin type-III" evidence="2">
    <location>
        <begin position="568"/>
        <end position="674"/>
    </location>
</feature>
<dbReference type="InterPro" id="IPR003961">
    <property type="entry name" value="FN3_dom"/>
</dbReference>
<evidence type="ECO:0000256" key="1">
    <source>
        <dbReference type="SAM" id="SignalP"/>
    </source>
</evidence>
<dbReference type="SMART" id="SM00060">
    <property type="entry name" value="FN3"/>
    <property type="match status" value="4"/>
</dbReference>
<dbReference type="GO" id="GO:0005576">
    <property type="term" value="C:extracellular region"/>
    <property type="evidence" value="ECO:0007669"/>
    <property type="project" value="InterPro"/>
</dbReference>
<evidence type="ECO:0000259" key="2">
    <source>
        <dbReference type="PROSITE" id="PS50853"/>
    </source>
</evidence>
<feature type="domain" description="Fibronectin type-III" evidence="2">
    <location>
        <begin position="277"/>
        <end position="385"/>
    </location>
</feature>
<feature type="signal peptide" evidence="1">
    <location>
        <begin position="1"/>
        <end position="20"/>
    </location>
</feature>
<dbReference type="InterPro" id="IPR036116">
    <property type="entry name" value="FN3_sf"/>
</dbReference>
<dbReference type="GeneID" id="105011985"/>
<feature type="domain" description="Fibronectin type-III" evidence="2">
    <location>
        <begin position="167"/>
        <end position="272"/>
    </location>
</feature>
<proteinExistence type="predicted"/>
<dbReference type="SMART" id="SM00217">
    <property type="entry name" value="WAP"/>
    <property type="match status" value="1"/>
</dbReference>
<dbReference type="Proteomes" id="UP000265140">
    <property type="component" value="Chromosome 8"/>
</dbReference>
<dbReference type="InterPro" id="IPR036645">
    <property type="entry name" value="Elafin-like_sf"/>
</dbReference>
<dbReference type="OMA" id="FRWRMSQ"/>
<keyword evidence="5" id="KW-1185">Reference proteome</keyword>
<name>A0A3P9ADT8_ESOLU</name>
<dbReference type="InterPro" id="IPR008197">
    <property type="entry name" value="WAP_dom"/>
</dbReference>
<dbReference type="PROSITE" id="PS51390">
    <property type="entry name" value="WAP"/>
    <property type="match status" value="1"/>
</dbReference>
<sequence>MTLCWVTVVSVWCLIALSSARRSGAEDGDVLEKINSARCTSRCLTLHMTQLTASFKHLQSDDVLGWCDSHRRCSQCLQPCKELWETRRSLSQTPCEKLHECVTSWEFLQSLRVGKQGDCPPPQRATGFAAACVESCSADKHCSASKKCCFNGCGHTCQAPANLYKGVPLKPRKDMSFLEDLQGQLEVSWMSKFNVTIEPVLYILQRRWNRGIHPSEDDASPWNTVAMTMEDRVLLKDVRPHRWYQFRVSAVNSQGTRGFTTPSKHFFSTRDPFPPDTPQNVRAGNETQVPDGSRVGVQVLWDPPREGDLPVHHYKVTWSARHAPRPSAQDRKDNARVTLEALCEMDLQGLLPGTSYLIQVQAISYWGQKRLKSGRAQLTFTTQSTGKQLTFTTETKGLSSLPAPPGPERMKGEFSNELPSAPRLVIPAGPEPVPRLATPPTLRLEAASPHYHNDQLQVKVFWKRRHQETPTDSSTYILRWYPHMCVSNVTKAEKRATVQGTHFVITGLLFACKYWIAVAPIAAEGVERSEAVTAVITPPCSAVRARGGKAVPCAKEELPLVSRKVVMRPEKLSAEFHTVNGSLQCLFRWQLSQDAPGQTPIAGFQFSWVQVSPRTIATDGQDTLISQTQILAPDQRSLTVRGMQPDSTYKLQVQVLSGRGSGPSVARTLHTPPLNTTLL</sequence>
<dbReference type="InterPro" id="IPR042447">
    <property type="entry name" value="Anosmin-1"/>
</dbReference>
<dbReference type="CDD" id="cd00199">
    <property type="entry name" value="WAP"/>
    <property type="match status" value="1"/>
</dbReference>
<dbReference type="RefSeq" id="XP_010870822.2">
    <property type="nucleotide sequence ID" value="XM_010872520.3"/>
</dbReference>
<dbReference type="PANTHER" id="PTHR14131:SF7">
    <property type="entry name" value="ANOSMIN 1B"/>
    <property type="match status" value="1"/>
</dbReference>
<dbReference type="GeneTree" id="ENSGT00440000033720"/>
<evidence type="ECO:0000313" key="4">
    <source>
        <dbReference type="Ensembl" id="ENSELUP00000038865.3"/>
    </source>
</evidence>
<dbReference type="CTD" id="30652"/>
<dbReference type="Pfam" id="PF00095">
    <property type="entry name" value="WAP"/>
    <property type="match status" value="1"/>
</dbReference>
<dbReference type="FunFam" id="4.10.75.10:FF:000001">
    <property type="entry name" value="Anosmin 1"/>
    <property type="match status" value="1"/>
</dbReference>
<dbReference type="PANTHER" id="PTHR14131">
    <property type="entry name" value="ANOSMIN"/>
    <property type="match status" value="1"/>
</dbReference>
<dbReference type="STRING" id="8010.ENSELUP00000038865"/>
<dbReference type="InterPro" id="IPR013783">
    <property type="entry name" value="Ig-like_fold"/>
</dbReference>
<evidence type="ECO:0000313" key="5">
    <source>
        <dbReference type="Proteomes" id="UP000265140"/>
    </source>
</evidence>
<accession>A0A3P9ADT8</accession>
<feature type="chain" id="PRO_5044213744" description="Anosmin 1b" evidence="1">
    <location>
        <begin position="21"/>
        <end position="679"/>
    </location>
</feature>
<reference evidence="4" key="2">
    <citation type="submission" date="2020-02" db="EMBL/GenBank/DDBJ databases">
        <title>Esox lucius (northern pike) genome, fEsoLuc1, primary haplotype.</title>
        <authorList>
            <person name="Myers G."/>
            <person name="Karagic N."/>
            <person name="Meyer A."/>
            <person name="Pippel M."/>
            <person name="Reichard M."/>
            <person name="Winkler S."/>
            <person name="Tracey A."/>
            <person name="Sims Y."/>
            <person name="Howe K."/>
            <person name="Rhie A."/>
            <person name="Formenti G."/>
            <person name="Durbin R."/>
            <person name="Fedrigo O."/>
            <person name="Jarvis E.D."/>
        </authorList>
    </citation>
    <scope>NUCLEOTIDE SEQUENCE [LARGE SCALE GENOMIC DNA]</scope>
</reference>
<dbReference type="Pfam" id="PF17869">
    <property type="entry name" value="Cys_box"/>
    <property type="match status" value="1"/>
</dbReference>
<reference evidence="4" key="3">
    <citation type="submission" date="2025-08" db="UniProtKB">
        <authorList>
            <consortium name="Ensembl"/>
        </authorList>
    </citation>
    <scope>IDENTIFICATION</scope>
</reference>
<dbReference type="PROSITE" id="PS50853">
    <property type="entry name" value="FN3"/>
    <property type="match status" value="3"/>
</dbReference>
<dbReference type="Pfam" id="PF00041">
    <property type="entry name" value="fn3"/>
    <property type="match status" value="2"/>
</dbReference>
<protein>
    <recommendedName>
        <fullName evidence="6">Anosmin 1b</fullName>
    </recommendedName>
</protein>